<feature type="transmembrane region" description="Helical" evidence="1">
    <location>
        <begin position="480"/>
        <end position="499"/>
    </location>
</feature>
<evidence type="ECO:0000256" key="1">
    <source>
        <dbReference type="SAM" id="Phobius"/>
    </source>
</evidence>
<feature type="transmembrane region" description="Helical" evidence="1">
    <location>
        <begin position="83"/>
        <end position="101"/>
    </location>
</feature>
<sequence length="545" mass="61377">MAVEPPTFQLGLALLYWLAAFTSCCVMGLLVGFVASLASYGRNGPRVFRSTLARGFQDLVKVSWQRCQALASLTFKEATSRKAFLIGFLFILLFMFGGWFLSESNVEKPAMPYITFVMSAIYFLLNIMALLIACWGLPADIKARSLHTVVTKPVRRSEIVLGRMMGYSAVVLIVLAVTSIFGYFWIQRQVPERAKDQLIARVPVYGEIRFLSRSGQPAKSLTNVGDLWDYRTYVEGLTQARAIWEFDSLNVSELRKQGYVRLEQSFEAFRTFKGDVSDQVRYRITLLNPESGLRVPMPESYDVNEFSEDPEASVVIIPEELTYVESYDVDAEEKTVNLFDDVFDGNSLTVEIACIENEQYLGVARGDLFIRMPDRPFYVSYIKSIAGLGMMLILVVGLGTTASCFLKGPVSTFLTGSLIVLGNIFYEFVKDIYSQKVVQGRVLGGGMFESMYRLVTQMNMQSPLPDNVGTDIIKFLDERVFNLLFVVNAVIPNFTYFNTNQYTANGFDVPWMGALVPSFLITIGYLIPLIILGYFSLQLRELESK</sequence>
<evidence type="ECO:0000313" key="2">
    <source>
        <dbReference type="EMBL" id="TWT57335.1"/>
    </source>
</evidence>
<keyword evidence="1" id="KW-1133">Transmembrane helix</keyword>
<dbReference type="AlphaFoldDB" id="A0A5C5X545"/>
<feature type="transmembrane region" description="Helical" evidence="1">
    <location>
        <begin position="14"/>
        <end position="40"/>
    </location>
</feature>
<feature type="transmembrane region" description="Helical" evidence="1">
    <location>
        <begin position="385"/>
        <end position="406"/>
    </location>
</feature>
<gene>
    <name evidence="2" type="ORF">KOR42_06950</name>
</gene>
<feature type="transmembrane region" description="Helical" evidence="1">
    <location>
        <begin position="165"/>
        <end position="186"/>
    </location>
</feature>
<dbReference type="RefSeq" id="WP_146507178.1">
    <property type="nucleotide sequence ID" value="NZ_SIHI01000001.1"/>
</dbReference>
<evidence type="ECO:0000313" key="3">
    <source>
        <dbReference type="Proteomes" id="UP000317243"/>
    </source>
</evidence>
<protein>
    <submittedName>
        <fullName evidence="2">ABC-2 family transporter protein</fullName>
    </submittedName>
</protein>
<dbReference type="OrthoDB" id="231083at2"/>
<dbReference type="Proteomes" id="UP000317243">
    <property type="component" value="Unassembled WGS sequence"/>
</dbReference>
<keyword evidence="3" id="KW-1185">Reference proteome</keyword>
<dbReference type="PANTHER" id="PTHR43471">
    <property type="entry name" value="ABC TRANSPORTER PERMEASE"/>
    <property type="match status" value="1"/>
</dbReference>
<feature type="transmembrane region" description="Helical" evidence="1">
    <location>
        <begin position="113"/>
        <end position="137"/>
    </location>
</feature>
<keyword evidence="1" id="KW-0812">Transmembrane</keyword>
<accession>A0A5C5X545</accession>
<dbReference type="EMBL" id="SIHI01000001">
    <property type="protein sequence ID" value="TWT57335.1"/>
    <property type="molecule type" value="Genomic_DNA"/>
</dbReference>
<organism evidence="2 3">
    <name type="scientific">Thalassoglobus neptunius</name>
    <dbReference type="NCBI Taxonomy" id="1938619"/>
    <lineage>
        <taxon>Bacteria</taxon>
        <taxon>Pseudomonadati</taxon>
        <taxon>Planctomycetota</taxon>
        <taxon>Planctomycetia</taxon>
        <taxon>Planctomycetales</taxon>
        <taxon>Planctomycetaceae</taxon>
        <taxon>Thalassoglobus</taxon>
    </lineage>
</organism>
<feature type="transmembrane region" description="Helical" evidence="1">
    <location>
        <begin position="511"/>
        <end position="535"/>
    </location>
</feature>
<keyword evidence="1" id="KW-0472">Membrane</keyword>
<name>A0A5C5X545_9PLAN</name>
<proteinExistence type="predicted"/>
<comment type="caution">
    <text evidence="2">The sequence shown here is derived from an EMBL/GenBank/DDBJ whole genome shotgun (WGS) entry which is preliminary data.</text>
</comment>
<dbReference type="PANTHER" id="PTHR43471:SF10">
    <property type="entry name" value="SLL1107 PROTEIN"/>
    <property type="match status" value="1"/>
</dbReference>
<reference evidence="2 3" key="1">
    <citation type="submission" date="2019-02" db="EMBL/GenBank/DDBJ databases">
        <title>Deep-cultivation of Planctomycetes and their phenomic and genomic characterization uncovers novel biology.</title>
        <authorList>
            <person name="Wiegand S."/>
            <person name="Jogler M."/>
            <person name="Boedeker C."/>
            <person name="Pinto D."/>
            <person name="Vollmers J."/>
            <person name="Rivas-Marin E."/>
            <person name="Kohn T."/>
            <person name="Peeters S.H."/>
            <person name="Heuer A."/>
            <person name="Rast P."/>
            <person name="Oberbeckmann S."/>
            <person name="Bunk B."/>
            <person name="Jeske O."/>
            <person name="Meyerdierks A."/>
            <person name="Storesund J.E."/>
            <person name="Kallscheuer N."/>
            <person name="Luecker S."/>
            <person name="Lage O.M."/>
            <person name="Pohl T."/>
            <person name="Merkel B.J."/>
            <person name="Hornburger P."/>
            <person name="Mueller R.-W."/>
            <person name="Bruemmer F."/>
            <person name="Labrenz M."/>
            <person name="Spormann A.M."/>
            <person name="Op Den Camp H."/>
            <person name="Overmann J."/>
            <person name="Amann R."/>
            <person name="Jetten M.S.M."/>
            <person name="Mascher T."/>
            <person name="Medema M.H."/>
            <person name="Devos D.P."/>
            <person name="Kaster A.-K."/>
            <person name="Ovreas L."/>
            <person name="Rohde M."/>
            <person name="Galperin M.Y."/>
            <person name="Jogler C."/>
        </authorList>
    </citation>
    <scope>NUCLEOTIDE SEQUENCE [LARGE SCALE GENOMIC DNA]</scope>
    <source>
        <strain evidence="2 3">KOR42</strain>
    </source>
</reference>